<dbReference type="Proteomes" id="UP000000663">
    <property type="component" value="Chromosome"/>
</dbReference>
<evidence type="ECO:0000256" key="1">
    <source>
        <dbReference type="ARBA" id="ARBA00022490"/>
    </source>
</evidence>
<proteinExistence type="inferred from homology"/>
<feature type="domain" description="Hflx-type G" evidence="9">
    <location>
        <begin position="189"/>
        <end position="358"/>
    </location>
</feature>
<dbReference type="SUPFAM" id="SSF52540">
    <property type="entry name" value="P-loop containing nucleoside triphosphate hydrolases"/>
    <property type="match status" value="1"/>
</dbReference>
<dbReference type="Pfam" id="PF13167">
    <property type="entry name" value="GTP-bdg_N"/>
    <property type="match status" value="1"/>
</dbReference>
<dbReference type="InterPro" id="IPR025121">
    <property type="entry name" value="GTPase_HflX_N"/>
</dbReference>
<dbReference type="Gene3D" id="3.40.50.300">
    <property type="entry name" value="P-loop containing nucleotide triphosphate hydrolases"/>
    <property type="match status" value="1"/>
</dbReference>
<dbReference type="GO" id="GO:0005737">
    <property type="term" value="C:cytoplasm"/>
    <property type="evidence" value="ECO:0007669"/>
    <property type="project" value="UniProtKB-SubCell"/>
</dbReference>
<dbReference type="Pfam" id="PF01926">
    <property type="entry name" value="MMR_HSR1"/>
    <property type="match status" value="1"/>
</dbReference>
<evidence type="ECO:0000259" key="9">
    <source>
        <dbReference type="PROSITE" id="PS51705"/>
    </source>
</evidence>
<dbReference type="PANTHER" id="PTHR10229:SF8">
    <property type="entry name" value="GTPASE HFLX"/>
    <property type="match status" value="1"/>
</dbReference>
<dbReference type="CDD" id="cd01878">
    <property type="entry name" value="HflX"/>
    <property type="match status" value="1"/>
</dbReference>
<sequence length="425" mass="47771">MPGAILIKRINPQHRDQNLDELEELAKSAGYEVLDKITQVRPLPDKAYCIGRGKAEEVSELLAAERPDKVIFDEKLNAVQAYNLSKLFQVEVIDRFNLILEIFAQRARTKEARLQVELANLIYERPRARMKVTLARRGEQPGFKGLGQYQADIYESEITGRIAKIKEELAVIRKRQDQTRLRRKERGFDMVALAGYTNAGKSTLMNALVGETVVAKDQLFTTLVPTTRMMEAGRRRVLLTDTVGFIKDLPHFMVEAFRSTLEEIYLADLIILVVDASEPPEVVLEKLATCHDTLWGKIGPIPVITALNKIDKIDLPTLERTEAAIKNLAPHPVAVSARTGDGLEELRATVEFFLPKWVSAELTLPHTEEGLSTLSQLYDEAIVRDVQYGTGPKGPCIRVSVDARESVLSRLAERTQDWMQKGACQ</sequence>
<dbReference type="GO" id="GO:0046872">
    <property type="term" value="F:metal ion binding"/>
    <property type="evidence" value="ECO:0007669"/>
    <property type="project" value="UniProtKB-KW"/>
</dbReference>
<dbReference type="InterPro" id="IPR027417">
    <property type="entry name" value="P-loop_NTPase"/>
</dbReference>
<comment type="function">
    <text evidence="6">GTPase that associates with the 50S ribosomal subunit and may have a role during protein synthesis or ribosome biogenesis.</text>
</comment>
<dbReference type="STRING" id="351160.RCIX2332"/>
<dbReference type="NCBIfam" id="TIGR00231">
    <property type="entry name" value="small_GTP"/>
    <property type="match status" value="1"/>
</dbReference>
<name>Q0W2G5_METAR</name>
<comment type="similarity">
    <text evidence="6">Belongs to the TRAFAC class OBG-HflX-like GTPase superfamily. HflX GTPase family.</text>
</comment>
<feature type="binding site" evidence="7">
    <location>
        <begin position="195"/>
        <end position="202"/>
    </location>
    <ligand>
        <name>GTP</name>
        <dbReference type="ChEBI" id="CHEBI:37565"/>
    </ligand>
</feature>
<evidence type="ECO:0000256" key="7">
    <source>
        <dbReference type="PIRSR" id="PIRSR006809-1"/>
    </source>
</evidence>
<dbReference type="FunFam" id="3.40.50.11060:FF:000001">
    <property type="entry name" value="GTPase HflX"/>
    <property type="match status" value="1"/>
</dbReference>
<keyword evidence="4 8" id="KW-0460">Magnesium</keyword>
<evidence type="ECO:0000256" key="8">
    <source>
        <dbReference type="PIRSR" id="PIRSR006809-2"/>
    </source>
</evidence>
<dbReference type="PIRSF" id="PIRSF006809">
    <property type="entry name" value="GTP-binding_hflX_prd"/>
    <property type="match status" value="1"/>
</dbReference>
<keyword evidence="1 6" id="KW-0963">Cytoplasm</keyword>
<dbReference type="Gene3D" id="6.10.250.2860">
    <property type="match status" value="1"/>
</dbReference>
<dbReference type="InterPro" id="IPR030394">
    <property type="entry name" value="G_HFLX_dom"/>
</dbReference>
<dbReference type="NCBIfam" id="TIGR03156">
    <property type="entry name" value="GTP_HflX"/>
    <property type="match status" value="1"/>
</dbReference>
<evidence type="ECO:0000256" key="5">
    <source>
        <dbReference type="ARBA" id="ARBA00023134"/>
    </source>
</evidence>
<evidence type="ECO:0000313" key="11">
    <source>
        <dbReference type="Proteomes" id="UP000000663"/>
    </source>
</evidence>
<dbReference type="InterPro" id="IPR005225">
    <property type="entry name" value="Small_GTP-bd"/>
</dbReference>
<keyword evidence="2 8" id="KW-0479">Metal-binding</keyword>
<dbReference type="PANTHER" id="PTHR10229">
    <property type="entry name" value="GTP-BINDING PROTEIN HFLX"/>
    <property type="match status" value="1"/>
</dbReference>
<dbReference type="PRINTS" id="PR00326">
    <property type="entry name" value="GTP1OBG"/>
</dbReference>
<evidence type="ECO:0000313" key="10">
    <source>
        <dbReference type="EMBL" id="CAJ37428.1"/>
    </source>
</evidence>
<dbReference type="KEGG" id="rci:RCIX2332"/>
<gene>
    <name evidence="6" type="primary">hflX</name>
    <name evidence="10" type="ORF">RCIX2332</name>
</gene>
<dbReference type="GO" id="GO:0005525">
    <property type="term" value="F:GTP binding"/>
    <property type="evidence" value="ECO:0007669"/>
    <property type="project" value="UniProtKB-UniRule"/>
</dbReference>
<feature type="binding site" evidence="8">
    <location>
        <position position="202"/>
    </location>
    <ligand>
        <name>Mg(2+)</name>
        <dbReference type="ChEBI" id="CHEBI:18420"/>
    </ligand>
</feature>
<dbReference type="PATRIC" id="fig|351160.9.peg.853"/>
<comment type="cofactor">
    <cofactor evidence="8">
        <name>Mg(2+)</name>
        <dbReference type="ChEBI" id="CHEBI:18420"/>
    </cofactor>
</comment>
<feature type="binding site" evidence="7">
    <location>
        <begin position="336"/>
        <end position="338"/>
    </location>
    <ligand>
        <name>GTP</name>
        <dbReference type="ChEBI" id="CHEBI:37565"/>
    </ligand>
</feature>
<dbReference type="GO" id="GO:0003924">
    <property type="term" value="F:GTPase activity"/>
    <property type="evidence" value="ECO:0007669"/>
    <property type="project" value="UniProtKB-UniRule"/>
</dbReference>
<evidence type="ECO:0000256" key="6">
    <source>
        <dbReference type="HAMAP-Rule" id="MF_00900"/>
    </source>
</evidence>
<organism evidence="10 11">
    <name type="scientific">Methanocella arvoryzae (strain DSM 22066 / NBRC 105507 / MRE50)</name>
    <dbReference type="NCBI Taxonomy" id="351160"/>
    <lineage>
        <taxon>Archaea</taxon>
        <taxon>Methanobacteriati</taxon>
        <taxon>Methanobacteriota</taxon>
        <taxon>Stenosarchaea group</taxon>
        <taxon>Methanomicrobia</taxon>
        <taxon>Methanocellales</taxon>
        <taxon>Methanocellaceae</taxon>
        <taxon>Methanocella</taxon>
    </lineage>
</organism>
<dbReference type="AlphaFoldDB" id="Q0W2G5"/>
<feature type="binding site" evidence="8">
    <location>
        <position position="222"/>
    </location>
    <ligand>
        <name>Mg(2+)</name>
        <dbReference type="ChEBI" id="CHEBI:18420"/>
    </ligand>
</feature>
<evidence type="ECO:0000256" key="3">
    <source>
        <dbReference type="ARBA" id="ARBA00022741"/>
    </source>
</evidence>
<accession>Q0W2G5</accession>
<keyword evidence="3 6" id="KW-0547">Nucleotide-binding</keyword>
<dbReference type="InterPro" id="IPR006073">
    <property type="entry name" value="GTP-bd"/>
</dbReference>
<feature type="binding site" evidence="7">
    <location>
        <begin position="241"/>
        <end position="244"/>
    </location>
    <ligand>
        <name>GTP</name>
        <dbReference type="ChEBI" id="CHEBI:37565"/>
    </ligand>
</feature>
<dbReference type="HAMAP" id="MF_00900">
    <property type="entry name" value="GTPase_HflX"/>
    <property type="match status" value="1"/>
</dbReference>
<dbReference type="InterPro" id="IPR032305">
    <property type="entry name" value="GTP-bd_M"/>
</dbReference>
<comment type="subcellular location">
    <subcellularLocation>
        <location evidence="6">Cytoplasm</location>
    </subcellularLocation>
    <text evidence="6">May associate with membranes.</text>
</comment>
<evidence type="ECO:0000256" key="4">
    <source>
        <dbReference type="ARBA" id="ARBA00022842"/>
    </source>
</evidence>
<dbReference type="GO" id="GO:0043022">
    <property type="term" value="F:ribosome binding"/>
    <property type="evidence" value="ECO:0007669"/>
    <property type="project" value="TreeGrafter"/>
</dbReference>
<keyword evidence="11" id="KW-1185">Reference proteome</keyword>
<dbReference type="EMBL" id="AM114193">
    <property type="protein sequence ID" value="CAJ37428.1"/>
    <property type="molecule type" value="Genomic_DNA"/>
</dbReference>
<dbReference type="Gene3D" id="3.40.50.11060">
    <property type="entry name" value="GTPase HflX, N-terminal domain"/>
    <property type="match status" value="1"/>
</dbReference>
<evidence type="ECO:0000256" key="2">
    <source>
        <dbReference type="ARBA" id="ARBA00022723"/>
    </source>
</evidence>
<feature type="binding site" evidence="7">
    <location>
        <begin position="308"/>
        <end position="311"/>
    </location>
    <ligand>
        <name>GTP</name>
        <dbReference type="ChEBI" id="CHEBI:37565"/>
    </ligand>
</feature>
<dbReference type="InterPro" id="IPR042108">
    <property type="entry name" value="GTPase_HflX_N_sf"/>
</dbReference>
<dbReference type="Pfam" id="PF16360">
    <property type="entry name" value="GTP-bdg_M"/>
    <property type="match status" value="1"/>
</dbReference>
<reference evidence="10 11" key="1">
    <citation type="journal article" date="2006" name="Science">
        <title>Genome of rice cluster I archaea -- the key methane producers in the rice rhizosphere.</title>
        <authorList>
            <person name="Erkel C."/>
            <person name="Kube M."/>
            <person name="Reinhardt R."/>
            <person name="Liesack W."/>
        </authorList>
    </citation>
    <scope>NUCLEOTIDE SEQUENCE [LARGE SCALE GENOMIC DNA]</scope>
    <source>
        <strain evidence="11">DSM 22066 / NBRC 105507 / MRE50</strain>
    </source>
</reference>
<protein>
    <recommendedName>
        <fullName evidence="6">GTPase HflX</fullName>
    </recommendedName>
    <alternativeName>
        <fullName evidence="6">GTP-binding protein HflX</fullName>
    </alternativeName>
</protein>
<comment type="subunit">
    <text evidence="6">Monomer. Associates with the 50S ribosomal subunit.</text>
</comment>
<dbReference type="OrthoDB" id="10150at2157"/>
<dbReference type="eggNOG" id="arCOG00353">
    <property type="taxonomic scope" value="Archaea"/>
</dbReference>
<keyword evidence="5 6" id="KW-0342">GTP-binding</keyword>
<dbReference type="PROSITE" id="PS51705">
    <property type="entry name" value="G_HFLX"/>
    <property type="match status" value="1"/>
</dbReference>
<dbReference type="InterPro" id="IPR016496">
    <property type="entry name" value="GTPase_HflX"/>
</dbReference>